<evidence type="ECO:0000256" key="7">
    <source>
        <dbReference type="ARBA" id="ARBA00022692"/>
    </source>
</evidence>
<evidence type="ECO:0000313" key="17">
    <source>
        <dbReference type="EMBL" id="MBB5179593.1"/>
    </source>
</evidence>
<dbReference type="GO" id="GO:0005886">
    <property type="term" value="C:plasma membrane"/>
    <property type="evidence" value="ECO:0007669"/>
    <property type="project" value="UniProtKB-SubCell"/>
</dbReference>
<evidence type="ECO:0000313" key="18">
    <source>
        <dbReference type="Proteomes" id="UP000525923"/>
    </source>
</evidence>
<comment type="catalytic activity">
    <reaction evidence="1">
        <text>ATP + protein L-histidine = ADP + protein N-phospho-L-histidine.</text>
        <dbReference type="EC" id="2.7.13.3"/>
    </reaction>
</comment>
<feature type="transmembrane region" description="Helical" evidence="15">
    <location>
        <begin position="292"/>
        <end position="314"/>
    </location>
</feature>
<dbReference type="InterPro" id="IPR050398">
    <property type="entry name" value="HssS/ArlS-like"/>
</dbReference>
<keyword evidence="5" id="KW-0597">Phosphoprotein</keyword>
<protein>
    <recommendedName>
        <fullName evidence="3">histidine kinase</fullName>
        <ecNumber evidence="3">2.7.13.3</ecNumber>
    </recommendedName>
</protein>
<dbReference type="GO" id="GO:0000155">
    <property type="term" value="F:phosphorelay sensor kinase activity"/>
    <property type="evidence" value="ECO:0007669"/>
    <property type="project" value="InterPro"/>
</dbReference>
<dbReference type="EMBL" id="JACHHE010000002">
    <property type="protein sequence ID" value="MBB5179593.1"/>
    <property type="molecule type" value="Genomic_DNA"/>
</dbReference>
<evidence type="ECO:0000256" key="8">
    <source>
        <dbReference type="ARBA" id="ARBA00022741"/>
    </source>
</evidence>
<dbReference type="Gene3D" id="1.10.287.130">
    <property type="match status" value="1"/>
</dbReference>
<gene>
    <name evidence="17" type="ORF">HNQ44_001017</name>
</gene>
<accession>A0A7W8CQB3</accession>
<feature type="transmembrane region" description="Helical" evidence="15">
    <location>
        <begin position="408"/>
        <end position="433"/>
    </location>
</feature>
<evidence type="ECO:0000259" key="16">
    <source>
        <dbReference type="PROSITE" id="PS50109"/>
    </source>
</evidence>
<evidence type="ECO:0000256" key="13">
    <source>
        <dbReference type="ARBA" id="ARBA00023136"/>
    </source>
</evidence>
<dbReference type="EC" id="2.7.13.3" evidence="3"/>
<name>A0A7W8CQB3_9BACL</name>
<dbReference type="CDD" id="cd00082">
    <property type="entry name" value="HisKA"/>
    <property type="match status" value="1"/>
</dbReference>
<dbReference type="InterPro" id="IPR005467">
    <property type="entry name" value="His_kinase_dom"/>
</dbReference>
<evidence type="ECO:0000256" key="6">
    <source>
        <dbReference type="ARBA" id="ARBA00022679"/>
    </source>
</evidence>
<evidence type="ECO:0000256" key="10">
    <source>
        <dbReference type="ARBA" id="ARBA00022840"/>
    </source>
</evidence>
<dbReference type="AlphaFoldDB" id="A0A7W8CQB3"/>
<dbReference type="InterPro" id="IPR036097">
    <property type="entry name" value="HisK_dim/P_sf"/>
</dbReference>
<dbReference type="FunFam" id="1.10.287.130:FF:000008">
    <property type="entry name" value="Two-component sensor histidine kinase"/>
    <property type="match status" value="1"/>
</dbReference>
<organism evidence="17 18">
    <name type="scientific">Planococcus koreensis</name>
    <dbReference type="NCBI Taxonomy" id="112331"/>
    <lineage>
        <taxon>Bacteria</taxon>
        <taxon>Bacillati</taxon>
        <taxon>Bacillota</taxon>
        <taxon>Bacilli</taxon>
        <taxon>Bacillales</taxon>
        <taxon>Caryophanaceae</taxon>
        <taxon>Planococcus</taxon>
    </lineage>
</organism>
<keyword evidence="7 15" id="KW-0812">Transmembrane</keyword>
<keyword evidence="8" id="KW-0547">Nucleotide-binding</keyword>
<feature type="transmembrane region" description="Helical" evidence="15">
    <location>
        <begin position="381"/>
        <end position="402"/>
    </location>
</feature>
<dbReference type="SMART" id="SM00387">
    <property type="entry name" value="HATPase_c"/>
    <property type="match status" value="1"/>
</dbReference>
<keyword evidence="13 15" id="KW-0472">Membrane</keyword>
<keyword evidence="14" id="KW-0175">Coiled coil</keyword>
<dbReference type="InterPro" id="IPR004358">
    <property type="entry name" value="Sig_transdc_His_kin-like_C"/>
</dbReference>
<keyword evidence="11 15" id="KW-1133">Transmembrane helix</keyword>
<evidence type="ECO:0000256" key="9">
    <source>
        <dbReference type="ARBA" id="ARBA00022777"/>
    </source>
</evidence>
<proteinExistence type="predicted"/>
<dbReference type="InterPro" id="IPR036890">
    <property type="entry name" value="HATPase_C_sf"/>
</dbReference>
<dbReference type="PRINTS" id="PR00344">
    <property type="entry name" value="BCTRLSENSOR"/>
</dbReference>
<evidence type="ECO:0000256" key="4">
    <source>
        <dbReference type="ARBA" id="ARBA00022475"/>
    </source>
</evidence>
<dbReference type="RefSeq" id="WP_135505702.1">
    <property type="nucleotide sequence ID" value="NZ_JACHHE010000002.1"/>
</dbReference>
<evidence type="ECO:0000256" key="11">
    <source>
        <dbReference type="ARBA" id="ARBA00022989"/>
    </source>
</evidence>
<keyword evidence="10" id="KW-0067">ATP-binding</keyword>
<dbReference type="InterPro" id="IPR003661">
    <property type="entry name" value="HisK_dim/P_dom"/>
</dbReference>
<dbReference type="InterPro" id="IPR003594">
    <property type="entry name" value="HATPase_dom"/>
</dbReference>
<keyword evidence="9 17" id="KW-0418">Kinase</keyword>
<dbReference type="Pfam" id="PF02518">
    <property type="entry name" value="HATPase_c"/>
    <property type="match status" value="1"/>
</dbReference>
<keyword evidence="4" id="KW-1003">Cell membrane</keyword>
<dbReference type="OrthoDB" id="9792991at2"/>
<dbReference type="GO" id="GO:0005524">
    <property type="term" value="F:ATP binding"/>
    <property type="evidence" value="ECO:0007669"/>
    <property type="project" value="UniProtKB-KW"/>
</dbReference>
<comment type="subcellular location">
    <subcellularLocation>
        <location evidence="2">Cell membrane</location>
        <topology evidence="2">Multi-pass membrane protein</topology>
    </subcellularLocation>
</comment>
<feature type="transmembrane region" description="Helical" evidence="15">
    <location>
        <begin position="334"/>
        <end position="355"/>
    </location>
</feature>
<dbReference type="SUPFAM" id="SSF47384">
    <property type="entry name" value="Homodimeric domain of signal transducing histidine kinase"/>
    <property type="match status" value="1"/>
</dbReference>
<evidence type="ECO:0000256" key="14">
    <source>
        <dbReference type="SAM" id="Coils"/>
    </source>
</evidence>
<evidence type="ECO:0000256" key="15">
    <source>
        <dbReference type="SAM" id="Phobius"/>
    </source>
</evidence>
<evidence type="ECO:0000256" key="12">
    <source>
        <dbReference type="ARBA" id="ARBA00023012"/>
    </source>
</evidence>
<dbReference type="SMART" id="SM00388">
    <property type="entry name" value="HisKA"/>
    <property type="match status" value="1"/>
</dbReference>
<sequence>MKKWLWLAATAFVILGLFILMETVPGYFGKQYTESDEFKMDYAYYTDSLITYELAPPDAEELADRPVTQSEIEEYRNRYGSLAEQVENIQSQYAADIEEAKAAKNEDVEKILLEERDRKIAAIQSNFSDNEVVEGKIKDERQEEIANSLRDLNANKPAFNADYAYYAYELKNTETGEVFTKGELSENPVFEKNYTAARPLSDREPDYFNSYLDGAVNEATFEGVIQIDRELLAASDSSSSFNQFNFIKSVTYFLSIAVAGVMIAVIMFLPFRWEWFTFSPLFEKWAGWRMEWRLLTAFLTVVYALFAAGNFNTSLMNSWSTNYASYGLSLGGEFIVALAVTALAILQVIWLAAYYKTPALFKQEFQKSVIHRNVKGLKQVFLNKSIGVQSLVLLTVIFFWGFGTMMSIIIPGILLVWLPATLFIGIPVLVLMLKRFSYLNVLMQETEAMARGQLNQAVPIRGSSPLANHARQLNRLKEGVKISMSEQAKSERLKTELITNVSHDLRTPLTSIITYTDLLKAPVLSDEERLSYAGILDRKSQRLKTLIEDLFEVSKMASGNIELHRSKLDFAQLLQQALAEHAEDIEQSGLDFRVSIGDKPLYIYADGQKWWRMLDNLILNSLKYALPGTRVFVSLNGTGGEAEFIIKNITRYELGENPDELFERFKRGDASRQTEGSGLGLAIAQSIVDLHGGALKIEVDGDLFKVTVTIKSA</sequence>
<dbReference type="Proteomes" id="UP000525923">
    <property type="component" value="Unassembled WGS sequence"/>
</dbReference>
<comment type="caution">
    <text evidence="17">The sequence shown here is derived from an EMBL/GenBank/DDBJ whole genome shotgun (WGS) entry which is preliminary data.</text>
</comment>
<feature type="domain" description="Histidine kinase" evidence="16">
    <location>
        <begin position="500"/>
        <end position="713"/>
    </location>
</feature>
<dbReference type="Gene3D" id="3.30.565.10">
    <property type="entry name" value="Histidine kinase-like ATPase, C-terminal domain"/>
    <property type="match status" value="1"/>
</dbReference>
<evidence type="ECO:0000256" key="1">
    <source>
        <dbReference type="ARBA" id="ARBA00000085"/>
    </source>
</evidence>
<evidence type="ECO:0000256" key="2">
    <source>
        <dbReference type="ARBA" id="ARBA00004651"/>
    </source>
</evidence>
<dbReference type="PANTHER" id="PTHR45528">
    <property type="entry name" value="SENSOR HISTIDINE KINASE CPXA"/>
    <property type="match status" value="1"/>
</dbReference>
<dbReference type="PROSITE" id="PS50109">
    <property type="entry name" value="HIS_KIN"/>
    <property type="match status" value="1"/>
</dbReference>
<dbReference type="SUPFAM" id="SSF55874">
    <property type="entry name" value="ATPase domain of HSP90 chaperone/DNA topoisomerase II/histidine kinase"/>
    <property type="match status" value="1"/>
</dbReference>
<feature type="transmembrane region" description="Helical" evidence="15">
    <location>
        <begin position="250"/>
        <end position="271"/>
    </location>
</feature>
<keyword evidence="18" id="KW-1185">Reference proteome</keyword>
<evidence type="ECO:0000256" key="3">
    <source>
        <dbReference type="ARBA" id="ARBA00012438"/>
    </source>
</evidence>
<dbReference type="Pfam" id="PF00512">
    <property type="entry name" value="HisKA"/>
    <property type="match status" value="1"/>
</dbReference>
<keyword evidence="6" id="KW-0808">Transferase</keyword>
<reference evidence="17 18" key="1">
    <citation type="submission" date="2020-08" db="EMBL/GenBank/DDBJ databases">
        <title>Genomic Encyclopedia of Type Strains, Phase IV (KMG-IV): sequencing the most valuable type-strain genomes for metagenomic binning, comparative biology and taxonomic classification.</title>
        <authorList>
            <person name="Goeker M."/>
        </authorList>
    </citation>
    <scope>NUCLEOTIDE SEQUENCE [LARGE SCALE GENOMIC DNA]</scope>
    <source>
        <strain evidence="17 18">DSM 15895</strain>
    </source>
</reference>
<keyword evidence="12" id="KW-0902">Two-component regulatory system</keyword>
<dbReference type="PANTHER" id="PTHR45528:SF1">
    <property type="entry name" value="SENSOR HISTIDINE KINASE CPXA"/>
    <property type="match status" value="1"/>
</dbReference>
<evidence type="ECO:0000256" key="5">
    <source>
        <dbReference type="ARBA" id="ARBA00022553"/>
    </source>
</evidence>
<feature type="coiled-coil region" evidence="14">
    <location>
        <begin position="72"/>
        <end position="106"/>
    </location>
</feature>